<comment type="similarity">
    <text evidence="8">Belongs to the glutamate--cysteine ligase type 1 family.</text>
</comment>
<name>A0A2U1DFC3_9LACO</name>
<sequence length="460" mass="52655">MLGEIGKLILNQDLEATMMDVRMGLEVEMHRVEKDGRLTTHDFPEELGDQKQNRHIKNDFLNSQSELITPTADNSAEAVRDLTALNHTLRASLSQDDDLLWPLSMPPILPEDLSTLEISHVTPEKAEYYRNWLSRHDIRRSVPTGVHINLSFDDALTESLFAYLKDEYDTPAKFKNAMFDKVVHGFVQYRWLLTYLFGAAPITEKNYYTDTRPDHPVRSLRSSRDFGLFSEFRGDYTSVAAYEKAILAAIESGQIQGESEFHGPIRLKSVGGLAGMAERGLDYLELRMLDLDPTSSIGIRDSTIRFVRLLVMYFMMTESTWDAHSQQLAEEMNEQVALEPATSMTSYQTQALDFMDKLQEFVADVGLSVNVQRTLKELYQRVVNPATTLSAQLEAMIVDDSLVDYAIRQAQMYQDAAIKEIQSRRIYKLSVDGQHVSDQKLREILFDQPWHHVEYPAEIR</sequence>
<evidence type="ECO:0000256" key="7">
    <source>
        <dbReference type="ARBA" id="ARBA00048819"/>
    </source>
</evidence>
<dbReference type="GO" id="GO:0005829">
    <property type="term" value="C:cytosol"/>
    <property type="evidence" value="ECO:0007669"/>
    <property type="project" value="TreeGrafter"/>
</dbReference>
<keyword evidence="12" id="KW-1185">Reference proteome</keyword>
<comment type="caution">
    <text evidence="11">The sequence shown here is derived from an EMBL/GenBank/DDBJ whole genome shotgun (WGS) entry which is preliminary data.</text>
</comment>
<evidence type="ECO:0000256" key="4">
    <source>
        <dbReference type="ARBA" id="ARBA00022684"/>
    </source>
</evidence>
<dbReference type="OrthoDB" id="9803907at2"/>
<dbReference type="UniPathway" id="UPA00142">
    <property type="reaction ID" value="UER00209"/>
</dbReference>
<feature type="domain" description="Glutamate--cysteine ligase" evidence="10">
    <location>
        <begin position="10"/>
        <end position="212"/>
    </location>
</feature>
<dbReference type="PANTHER" id="PTHR38761:SF1">
    <property type="entry name" value="GLUTAMATE--CYSTEINE LIGASE"/>
    <property type="match status" value="1"/>
</dbReference>
<dbReference type="GO" id="GO:0046872">
    <property type="term" value="F:metal ion binding"/>
    <property type="evidence" value="ECO:0007669"/>
    <property type="project" value="TreeGrafter"/>
</dbReference>
<dbReference type="EC" id="6.3.2.2" evidence="2 9"/>
<evidence type="ECO:0000256" key="5">
    <source>
        <dbReference type="ARBA" id="ARBA00022741"/>
    </source>
</evidence>
<reference evidence="11 12" key="1">
    <citation type="submission" date="2018-04" db="EMBL/GenBank/DDBJ databases">
        <title>Genomic Encyclopedia of Type Strains, Phase IV (KMG-IV): sequencing the most valuable type-strain genomes for metagenomic binning, comparative biology and taxonomic classification.</title>
        <authorList>
            <person name="Goeker M."/>
        </authorList>
    </citation>
    <scope>NUCLEOTIDE SEQUENCE [LARGE SCALE GENOMIC DNA]</scope>
    <source>
        <strain evidence="11 12">DSM 28795</strain>
    </source>
</reference>
<dbReference type="Gene3D" id="3.30.590.20">
    <property type="match status" value="1"/>
</dbReference>
<evidence type="ECO:0000256" key="9">
    <source>
        <dbReference type="RuleBase" id="RU004391"/>
    </source>
</evidence>
<dbReference type="GO" id="GO:0004357">
    <property type="term" value="F:glutamate-cysteine ligase activity"/>
    <property type="evidence" value="ECO:0007669"/>
    <property type="project" value="UniProtKB-EC"/>
</dbReference>
<comment type="pathway">
    <text evidence="1 9">Sulfur metabolism; glutathione biosynthesis; glutathione from L-cysteine and L-glutamate: step 1/2.</text>
</comment>
<evidence type="ECO:0000256" key="6">
    <source>
        <dbReference type="ARBA" id="ARBA00022840"/>
    </source>
</evidence>
<dbReference type="PANTHER" id="PTHR38761">
    <property type="entry name" value="GLUTAMATE--CYSTEINE LIGASE"/>
    <property type="match status" value="1"/>
</dbReference>
<organism evidence="11 12">
    <name type="scientific">Convivina intestini</name>
    <dbReference type="NCBI Taxonomy" id="1505726"/>
    <lineage>
        <taxon>Bacteria</taxon>
        <taxon>Bacillati</taxon>
        <taxon>Bacillota</taxon>
        <taxon>Bacilli</taxon>
        <taxon>Lactobacillales</taxon>
        <taxon>Lactobacillaceae</taxon>
        <taxon>Convivina</taxon>
    </lineage>
</organism>
<gene>
    <name evidence="11" type="ORF">C7384_101284</name>
</gene>
<feature type="domain" description="Glutamate--cysteine ligase" evidence="10">
    <location>
        <begin position="236"/>
        <end position="331"/>
    </location>
</feature>
<dbReference type="RefSeq" id="WP_089937698.1">
    <property type="nucleotide sequence ID" value="NZ_CAKOEX010000001.1"/>
</dbReference>
<evidence type="ECO:0000313" key="11">
    <source>
        <dbReference type="EMBL" id="PVY86368.1"/>
    </source>
</evidence>
<keyword evidence="4 8" id="KW-0317">Glutathione biosynthesis</keyword>
<dbReference type="Proteomes" id="UP000245433">
    <property type="component" value="Unassembled WGS sequence"/>
</dbReference>
<dbReference type="SUPFAM" id="SSF55931">
    <property type="entry name" value="Glutamine synthetase/guanido kinase"/>
    <property type="match status" value="1"/>
</dbReference>
<keyword evidence="6" id="KW-0067">ATP-binding</keyword>
<protein>
    <recommendedName>
        <fullName evidence="2 9">Glutamate--cysteine ligase</fullName>
        <ecNumber evidence="2 9">6.3.2.2</ecNumber>
    </recommendedName>
</protein>
<proteinExistence type="inferred from homology"/>
<dbReference type="GO" id="GO:0006750">
    <property type="term" value="P:glutathione biosynthetic process"/>
    <property type="evidence" value="ECO:0007669"/>
    <property type="project" value="UniProtKB-UniPathway"/>
</dbReference>
<evidence type="ECO:0000256" key="1">
    <source>
        <dbReference type="ARBA" id="ARBA00005006"/>
    </source>
</evidence>
<dbReference type="InterPro" id="IPR007370">
    <property type="entry name" value="Glu_cys_ligase"/>
</dbReference>
<evidence type="ECO:0000259" key="10">
    <source>
        <dbReference type="Pfam" id="PF04262"/>
    </source>
</evidence>
<keyword evidence="5" id="KW-0547">Nucleotide-binding</keyword>
<accession>A0A2U1DFC3</accession>
<keyword evidence="3 8" id="KW-0436">Ligase</keyword>
<dbReference type="GO" id="GO:0005524">
    <property type="term" value="F:ATP binding"/>
    <property type="evidence" value="ECO:0007669"/>
    <property type="project" value="UniProtKB-KW"/>
</dbReference>
<evidence type="ECO:0000256" key="8">
    <source>
        <dbReference type="RuleBase" id="RU003544"/>
    </source>
</evidence>
<comment type="catalytic activity">
    <reaction evidence="7 9">
        <text>L-cysteine + L-glutamate + ATP = gamma-L-glutamyl-L-cysteine + ADP + phosphate + H(+)</text>
        <dbReference type="Rhea" id="RHEA:13285"/>
        <dbReference type="ChEBI" id="CHEBI:15378"/>
        <dbReference type="ChEBI" id="CHEBI:29985"/>
        <dbReference type="ChEBI" id="CHEBI:30616"/>
        <dbReference type="ChEBI" id="CHEBI:35235"/>
        <dbReference type="ChEBI" id="CHEBI:43474"/>
        <dbReference type="ChEBI" id="CHEBI:58173"/>
        <dbReference type="ChEBI" id="CHEBI:456216"/>
        <dbReference type="EC" id="6.3.2.2"/>
    </reaction>
</comment>
<evidence type="ECO:0000256" key="2">
    <source>
        <dbReference type="ARBA" id="ARBA00012220"/>
    </source>
</evidence>
<evidence type="ECO:0000256" key="3">
    <source>
        <dbReference type="ARBA" id="ARBA00022598"/>
    </source>
</evidence>
<dbReference type="EMBL" id="QEKT01000001">
    <property type="protein sequence ID" value="PVY86368.1"/>
    <property type="molecule type" value="Genomic_DNA"/>
</dbReference>
<dbReference type="AlphaFoldDB" id="A0A2U1DFC3"/>
<dbReference type="InterPro" id="IPR006334">
    <property type="entry name" value="Glut_cys_ligase"/>
</dbReference>
<dbReference type="Pfam" id="PF04262">
    <property type="entry name" value="Glu_cys_ligase"/>
    <property type="match status" value="2"/>
</dbReference>
<dbReference type="InterPro" id="IPR014746">
    <property type="entry name" value="Gln_synth/guanido_kin_cat_dom"/>
</dbReference>
<evidence type="ECO:0000313" key="12">
    <source>
        <dbReference type="Proteomes" id="UP000245433"/>
    </source>
</evidence>